<gene>
    <name evidence="1" type="ORF">OBRU01_12100</name>
</gene>
<reference evidence="1 2" key="1">
    <citation type="journal article" date="2015" name="Genome Biol. Evol.">
        <title>The genome of winter moth (Operophtera brumata) provides a genomic perspective on sexual dimorphism and phenology.</title>
        <authorList>
            <person name="Derks M.F."/>
            <person name="Smit S."/>
            <person name="Salis L."/>
            <person name="Schijlen E."/>
            <person name="Bossers A."/>
            <person name="Mateman C."/>
            <person name="Pijl A.S."/>
            <person name="de Ridder D."/>
            <person name="Groenen M.A."/>
            <person name="Visser M.E."/>
            <person name="Megens H.J."/>
        </authorList>
    </citation>
    <scope>NUCLEOTIDE SEQUENCE [LARGE SCALE GENOMIC DNA]</scope>
    <source>
        <strain evidence="1">WM2013NL</strain>
        <tissue evidence="1">Head and thorax</tissue>
    </source>
</reference>
<dbReference type="Proteomes" id="UP000037510">
    <property type="component" value="Unassembled WGS sequence"/>
</dbReference>
<proteinExistence type="predicted"/>
<dbReference type="AlphaFoldDB" id="A0A0L7LBD1"/>
<accession>A0A0L7LBD1</accession>
<protein>
    <submittedName>
        <fullName evidence="1">Uncharacterized protein</fullName>
    </submittedName>
</protein>
<evidence type="ECO:0000313" key="1">
    <source>
        <dbReference type="EMBL" id="KOB72526.1"/>
    </source>
</evidence>
<keyword evidence="2" id="KW-1185">Reference proteome</keyword>
<sequence>MTKNEINLPNMTEQNLVEDIFNFNPKRKKIDYDIDNTKKTNMIESDPKLRNNNYIKYVDKEELPQNLKQKPEDEYDLGKIVESNIIIDKNETIRLELRHPVNGEYKRTINDEGRLEESNDFAIKNRIDSDGKEISNDAEYIDGTEVQNQYLIKDT</sequence>
<dbReference type="EMBL" id="JTDY01001929">
    <property type="protein sequence ID" value="KOB72526.1"/>
    <property type="molecule type" value="Genomic_DNA"/>
</dbReference>
<name>A0A0L7LBD1_OPEBR</name>
<comment type="caution">
    <text evidence="1">The sequence shown here is derived from an EMBL/GenBank/DDBJ whole genome shotgun (WGS) entry which is preliminary data.</text>
</comment>
<evidence type="ECO:0000313" key="2">
    <source>
        <dbReference type="Proteomes" id="UP000037510"/>
    </source>
</evidence>
<organism evidence="1 2">
    <name type="scientific">Operophtera brumata</name>
    <name type="common">Winter moth</name>
    <name type="synonym">Phalaena brumata</name>
    <dbReference type="NCBI Taxonomy" id="104452"/>
    <lineage>
        <taxon>Eukaryota</taxon>
        <taxon>Metazoa</taxon>
        <taxon>Ecdysozoa</taxon>
        <taxon>Arthropoda</taxon>
        <taxon>Hexapoda</taxon>
        <taxon>Insecta</taxon>
        <taxon>Pterygota</taxon>
        <taxon>Neoptera</taxon>
        <taxon>Endopterygota</taxon>
        <taxon>Lepidoptera</taxon>
        <taxon>Glossata</taxon>
        <taxon>Ditrysia</taxon>
        <taxon>Geometroidea</taxon>
        <taxon>Geometridae</taxon>
        <taxon>Larentiinae</taxon>
        <taxon>Operophtera</taxon>
    </lineage>
</organism>